<dbReference type="RefSeq" id="WP_160754451.1">
    <property type="nucleotide sequence ID" value="NZ_WTYA01000017.1"/>
</dbReference>
<dbReference type="EMBL" id="WTYA01000017">
    <property type="protein sequence ID" value="MXP30150.1"/>
    <property type="molecule type" value="Genomic_DNA"/>
</dbReference>
<accession>A0A845AIR5</accession>
<keyword evidence="1" id="KW-1133">Transmembrane helix</keyword>
<keyword evidence="1" id="KW-0812">Transmembrane</keyword>
<keyword evidence="3" id="KW-1185">Reference proteome</keyword>
<keyword evidence="1" id="KW-0472">Membrane</keyword>
<dbReference type="Proteomes" id="UP000439780">
    <property type="component" value="Unassembled WGS sequence"/>
</dbReference>
<organism evidence="2 3">
    <name type="scientific">Qipengyuania algicida</name>
    <dbReference type="NCBI Taxonomy" id="1836209"/>
    <lineage>
        <taxon>Bacteria</taxon>
        <taxon>Pseudomonadati</taxon>
        <taxon>Pseudomonadota</taxon>
        <taxon>Alphaproteobacteria</taxon>
        <taxon>Sphingomonadales</taxon>
        <taxon>Erythrobacteraceae</taxon>
        <taxon>Qipengyuania</taxon>
    </lineage>
</organism>
<dbReference type="AlphaFoldDB" id="A0A845AIR5"/>
<evidence type="ECO:0000256" key="1">
    <source>
        <dbReference type="SAM" id="Phobius"/>
    </source>
</evidence>
<evidence type="ECO:0000313" key="3">
    <source>
        <dbReference type="Proteomes" id="UP000439780"/>
    </source>
</evidence>
<feature type="transmembrane region" description="Helical" evidence="1">
    <location>
        <begin position="101"/>
        <end position="118"/>
    </location>
</feature>
<evidence type="ECO:0000313" key="2">
    <source>
        <dbReference type="EMBL" id="MXP30150.1"/>
    </source>
</evidence>
<dbReference type="OrthoDB" id="7573719at2"/>
<reference evidence="2 3" key="1">
    <citation type="submission" date="2019-12" db="EMBL/GenBank/DDBJ databases">
        <title>Genomic-based taxomic classification of the family Erythrobacteraceae.</title>
        <authorList>
            <person name="Xu L."/>
        </authorList>
    </citation>
    <scope>NUCLEOTIDE SEQUENCE [LARGE SCALE GENOMIC DNA]</scope>
    <source>
        <strain evidence="2 3">KEMB 9005-328</strain>
    </source>
</reference>
<gene>
    <name evidence="2" type="ORF">GRI58_15175</name>
</gene>
<protein>
    <submittedName>
        <fullName evidence="2">Uncharacterized protein</fullName>
    </submittedName>
</protein>
<feature type="transmembrane region" description="Helical" evidence="1">
    <location>
        <begin position="73"/>
        <end position="95"/>
    </location>
</feature>
<proteinExistence type="predicted"/>
<comment type="caution">
    <text evidence="2">The sequence shown here is derived from an EMBL/GenBank/DDBJ whole genome shotgun (WGS) entry which is preliminary data.</text>
</comment>
<sequence>MLTIRFAQHRRQNSLTAVDNIAVMASLIQNALMNLPPYKPDEPHWLQIERRRRFNDAGREIWFSRILWSYFPIHWKGFAVTLVGIALTLVTCFLIDRDMSGIFAVPMLAGIAIMIWICERHSPTRS</sequence>
<name>A0A845AIR5_9SPHN</name>